<reference evidence="2 3" key="1">
    <citation type="submission" date="2014-06" db="EMBL/GenBank/DDBJ databases">
        <title>Evolutionary Origins and Diversification of the Mycorrhizal Mutualists.</title>
        <authorList>
            <consortium name="DOE Joint Genome Institute"/>
            <consortium name="Mycorrhizal Genomics Consortium"/>
            <person name="Kohler A."/>
            <person name="Kuo A."/>
            <person name="Nagy L.G."/>
            <person name="Floudas D."/>
            <person name="Copeland A."/>
            <person name="Barry K.W."/>
            <person name="Cichocki N."/>
            <person name="Veneault-Fourrey C."/>
            <person name="LaButti K."/>
            <person name="Lindquist E.A."/>
            <person name="Lipzen A."/>
            <person name="Lundell T."/>
            <person name="Morin E."/>
            <person name="Murat C."/>
            <person name="Riley R."/>
            <person name="Ohm R."/>
            <person name="Sun H."/>
            <person name="Tunlid A."/>
            <person name="Henrissat B."/>
            <person name="Grigoriev I.V."/>
            <person name="Hibbett D.S."/>
            <person name="Martin F."/>
        </authorList>
    </citation>
    <scope>NUCLEOTIDE SEQUENCE [LARGE SCALE GENOMIC DNA]</scope>
    <source>
        <strain evidence="2 3">SS14</strain>
    </source>
</reference>
<sequence>MAGYCSVDWTIALLELKPYDHTKRCLCICFQHYSTCVRGLKPHVSTAVYGAMMALYSADPIPNYDATISLIQHGGKKALDWLKDKLSAEKSILAAIYRPASKIPLEIWKASPNTTNGNEQSHRNIYRDGIKMSLVPGAMRSFQFDSRSMVTLELFQEHEIHPRDRLPTYYLRASRAVIRTTAVQERTVKANDNELEKTYTQMSKLQDKVIIQTNSLKRGYDSGKDTEAAVKRVRATEKQLQGLRASVSSLQDQSSGTVLIPEILTANKPGEFQPNSGPSIPSASSRNNAQASQVPMHMSSNMNQQYHIQTHLPQPSPLLVHEPQIPAYHMPQQNPYNQTRQYYTSQIAPVPSSTNSQAPNGMANPWVYPNQQSEVYRGQYRELNVPMYPYPYSYPYAPPNPPNPPYR</sequence>
<feature type="compositionally biased region" description="Low complexity" evidence="1">
    <location>
        <begin position="282"/>
        <end position="292"/>
    </location>
</feature>
<feature type="region of interest" description="Disordered" evidence="1">
    <location>
        <begin position="267"/>
        <end position="292"/>
    </location>
</feature>
<dbReference type="HOGENOM" id="CLU_649196_0_0_1"/>
<dbReference type="EMBL" id="KN837196">
    <property type="protein sequence ID" value="KIJ34760.1"/>
    <property type="molecule type" value="Genomic_DNA"/>
</dbReference>
<protein>
    <submittedName>
        <fullName evidence="2">Uncharacterized protein</fullName>
    </submittedName>
</protein>
<keyword evidence="3" id="KW-1185">Reference proteome</keyword>
<accession>A0A0C9VB94</accession>
<evidence type="ECO:0000256" key="1">
    <source>
        <dbReference type="SAM" id="MobiDB-lite"/>
    </source>
</evidence>
<organism evidence="2 3">
    <name type="scientific">Sphaerobolus stellatus (strain SS14)</name>
    <dbReference type="NCBI Taxonomy" id="990650"/>
    <lineage>
        <taxon>Eukaryota</taxon>
        <taxon>Fungi</taxon>
        <taxon>Dikarya</taxon>
        <taxon>Basidiomycota</taxon>
        <taxon>Agaricomycotina</taxon>
        <taxon>Agaricomycetes</taxon>
        <taxon>Phallomycetidae</taxon>
        <taxon>Geastrales</taxon>
        <taxon>Sphaerobolaceae</taxon>
        <taxon>Sphaerobolus</taxon>
    </lineage>
</organism>
<dbReference type="OrthoDB" id="3246731at2759"/>
<name>A0A0C9VB94_SPHS4</name>
<dbReference type="AlphaFoldDB" id="A0A0C9VB94"/>
<gene>
    <name evidence="2" type="ORF">M422DRAFT_263113</name>
</gene>
<evidence type="ECO:0000313" key="3">
    <source>
        <dbReference type="Proteomes" id="UP000054279"/>
    </source>
</evidence>
<evidence type="ECO:0000313" key="2">
    <source>
        <dbReference type="EMBL" id="KIJ34760.1"/>
    </source>
</evidence>
<proteinExistence type="predicted"/>
<dbReference type="Proteomes" id="UP000054279">
    <property type="component" value="Unassembled WGS sequence"/>
</dbReference>